<dbReference type="Pfam" id="PF08738">
    <property type="entry name" value="Gon7"/>
    <property type="match status" value="1"/>
</dbReference>
<evidence type="ECO:0000256" key="4">
    <source>
        <dbReference type="ARBA" id="ARBA00011534"/>
    </source>
</evidence>
<feature type="region of interest" description="Disordered" evidence="14">
    <location>
        <begin position="1"/>
        <end position="44"/>
    </location>
</feature>
<dbReference type="GO" id="GO:0000781">
    <property type="term" value="C:chromosome, telomeric region"/>
    <property type="evidence" value="ECO:0007669"/>
    <property type="project" value="UniProtKB-SubCell"/>
</dbReference>
<evidence type="ECO:0000256" key="12">
    <source>
        <dbReference type="ARBA" id="ARBA00023242"/>
    </source>
</evidence>
<dbReference type="AlphaFoldDB" id="A0A0G4KMD3"/>
<comment type="function">
    <text evidence="13">Component of the EKC/KEOPS complex that is required for the formation of a threonylcarbamoyl group on adenosine at position 37 (t(6)A37) in tRNAs that read codons beginning with adenine. The complex is probably involved in the transfer of the threonylcarbamoyl moiety of threonylcarbamoyl-AMP (TC-AMP) to the N6 group of A37. GON7 likely plays a supporting role to the catalytic subunit KAE1 in the complex. The EKC/KEOPS complex also promotes both telomere uncapping and telomere elongation. The complex is required for efficient recruitment of transcriptional coactivators.</text>
</comment>
<evidence type="ECO:0000313" key="15">
    <source>
        <dbReference type="EMBL" id="CRK10851.1"/>
    </source>
</evidence>
<dbReference type="GO" id="GO:0008033">
    <property type="term" value="P:tRNA processing"/>
    <property type="evidence" value="ECO:0007669"/>
    <property type="project" value="UniProtKB-KW"/>
</dbReference>
<evidence type="ECO:0000256" key="1">
    <source>
        <dbReference type="ARBA" id="ARBA00004123"/>
    </source>
</evidence>
<accession>A0A0G4KMD3</accession>
<protein>
    <recommendedName>
        <fullName evidence="5">EKC/KEOPS complex subunit GON7</fullName>
    </recommendedName>
</protein>
<dbReference type="Proteomes" id="UP000045706">
    <property type="component" value="Unassembled WGS sequence"/>
</dbReference>
<dbReference type="GO" id="GO:0005634">
    <property type="term" value="C:nucleus"/>
    <property type="evidence" value="ECO:0007669"/>
    <property type="project" value="UniProtKB-SubCell"/>
</dbReference>
<organism evidence="15 16">
    <name type="scientific">Verticillium longisporum</name>
    <name type="common">Verticillium dahliae var. longisporum</name>
    <dbReference type="NCBI Taxonomy" id="100787"/>
    <lineage>
        <taxon>Eukaryota</taxon>
        <taxon>Fungi</taxon>
        <taxon>Dikarya</taxon>
        <taxon>Ascomycota</taxon>
        <taxon>Pezizomycotina</taxon>
        <taxon>Sordariomycetes</taxon>
        <taxon>Hypocreomycetidae</taxon>
        <taxon>Glomerellales</taxon>
        <taxon>Plectosphaerellaceae</taxon>
        <taxon>Verticillium</taxon>
    </lineage>
</organism>
<keyword evidence="8" id="KW-0779">Telomere</keyword>
<name>A0A0G4KMD3_VERLO</name>
<evidence type="ECO:0000256" key="14">
    <source>
        <dbReference type="SAM" id="MobiDB-lite"/>
    </source>
</evidence>
<keyword evidence="12" id="KW-0539">Nucleus</keyword>
<evidence type="ECO:0000256" key="9">
    <source>
        <dbReference type="ARBA" id="ARBA00023015"/>
    </source>
</evidence>
<evidence type="ECO:0000256" key="7">
    <source>
        <dbReference type="ARBA" id="ARBA00022694"/>
    </source>
</evidence>
<dbReference type="InterPro" id="IPR014849">
    <property type="entry name" value="EKC/KEOPS_Gon7"/>
</dbReference>
<keyword evidence="10" id="KW-0010">Activator</keyword>
<comment type="subunit">
    <text evidence="4">Component of the EKC/KEOPS complex composed of at least BUD32, CGI121, GON7, KAE1 and PCC1; the whole complex dimerizes.</text>
</comment>
<evidence type="ECO:0000256" key="3">
    <source>
        <dbReference type="ARBA" id="ARBA00008529"/>
    </source>
</evidence>
<comment type="similarity">
    <text evidence="3">Belongs to the GON7 family.</text>
</comment>
<keyword evidence="9" id="KW-0805">Transcription regulation</keyword>
<gene>
    <name evidence="15" type="ORF">BN1723_009189</name>
</gene>
<evidence type="ECO:0000256" key="5">
    <source>
        <dbReference type="ARBA" id="ARBA00019746"/>
    </source>
</evidence>
<feature type="non-terminal residue" evidence="15">
    <location>
        <position position="108"/>
    </location>
</feature>
<evidence type="ECO:0000313" key="16">
    <source>
        <dbReference type="Proteomes" id="UP000045706"/>
    </source>
</evidence>
<reference evidence="16" key="1">
    <citation type="submission" date="2015-05" db="EMBL/GenBank/DDBJ databases">
        <authorList>
            <person name="Fogelqvist Johan"/>
        </authorList>
    </citation>
    <scope>NUCLEOTIDE SEQUENCE [LARGE SCALE GENOMIC DNA]</scope>
</reference>
<evidence type="ECO:0000256" key="2">
    <source>
        <dbReference type="ARBA" id="ARBA00004574"/>
    </source>
</evidence>
<evidence type="ECO:0000256" key="10">
    <source>
        <dbReference type="ARBA" id="ARBA00023159"/>
    </source>
</evidence>
<feature type="compositionally biased region" description="Acidic residues" evidence="14">
    <location>
        <begin position="94"/>
        <end position="108"/>
    </location>
</feature>
<proteinExistence type="inferred from homology"/>
<evidence type="ECO:0000256" key="13">
    <source>
        <dbReference type="ARBA" id="ARBA00025393"/>
    </source>
</evidence>
<comment type="subcellular location">
    <subcellularLocation>
        <location evidence="2">Chromosome</location>
        <location evidence="2">Telomere</location>
    </subcellularLocation>
    <subcellularLocation>
        <location evidence="1">Nucleus</location>
    </subcellularLocation>
</comment>
<evidence type="ECO:0000256" key="6">
    <source>
        <dbReference type="ARBA" id="ARBA00022454"/>
    </source>
</evidence>
<keyword evidence="6" id="KW-0158">Chromosome</keyword>
<dbReference type="EMBL" id="CVQI01001780">
    <property type="protein sequence ID" value="CRK10851.1"/>
    <property type="molecule type" value="Genomic_DNA"/>
</dbReference>
<evidence type="ECO:0000256" key="11">
    <source>
        <dbReference type="ARBA" id="ARBA00023163"/>
    </source>
</evidence>
<keyword evidence="11" id="KW-0804">Transcription</keyword>
<keyword evidence="7" id="KW-0819">tRNA processing</keyword>
<sequence>MAEPSPAAGTQKLSLSAQYSHPTDTPFTAEASTDGPSSTSTADKSAFLARLRDLVTTVQADVNTQLTQKMEEDKQRAADVGGSAANGKGAADEAKEEENYGEELPEED</sequence>
<feature type="compositionally biased region" description="Polar residues" evidence="14">
    <location>
        <begin position="11"/>
        <end position="43"/>
    </location>
</feature>
<evidence type="ECO:0000256" key="8">
    <source>
        <dbReference type="ARBA" id="ARBA00022895"/>
    </source>
</evidence>
<feature type="region of interest" description="Disordered" evidence="14">
    <location>
        <begin position="66"/>
        <end position="108"/>
    </location>
</feature>